<dbReference type="EMBL" id="JARHUD010000001">
    <property type="protein sequence ID" value="MDF2094477.1"/>
    <property type="molecule type" value="Genomic_DNA"/>
</dbReference>
<dbReference type="PANTHER" id="PTHR43750">
    <property type="entry name" value="UDP-GLUCOSE 6-DEHYDROGENASE TUAD"/>
    <property type="match status" value="1"/>
</dbReference>
<organism evidence="10 11">
    <name type="scientific">Aquibaculum arenosum</name>
    <dbReference type="NCBI Taxonomy" id="3032591"/>
    <lineage>
        <taxon>Bacteria</taxon>
        <taxon>Pseudomonadati</taxon>
        <taxon>Pseudomonadota</taxon>
        <taxon>Alphaproteobacteria</taxon>
        <taxon>Rhodospirillales</taxon>
        <taxon>Rhodovibrionaceae</taxon>
        <taxon>Aquibaculum</taxon>
    </lineage>
</organism>
<dbReference type="Proteomes" id="UP001215503">
    <property type="component" value="Unassembled WGS sequence"/>
</dbReference>
<dbReference type="InterPro" id="IPR001732">
    <property type="entry name" value="UDP-Glc/GDP-Man_DH_N"/>
</dbReference>
<sequence length="455" mass="49115">MQLKVTIVGAGYVGLVSAACFAHLGTSVTCVDRDRSRIDRLEQGESPIFEEGLDELILEGQQRGLLHFSTDLAAKVADADLIFIAVGTPSSKGDGYPDMAQVEAVARAIAPVLSGYTVLVTKSTVPAGTGRWLETLLRELRPDADVDVASNPEFLREGCAIRDFLEPDRVVLGADNERARDHLQALYRPLADRAVPVVMTTRETAELIKYAGNAFLATKITFINEMADLCEKFDADVEVLARGIGLDRRIGPLFLKAGPGYGGSCFPKDTRGLITIAERAGAPTRLVEAVNSINEDRKASMAERIRGLLGGSLEGITLAVLGVTFKAGTDDMREAPSLDILPRLQAAGAAIQAYDPAGMEHAENLLPGVSWHEDAYDAATGADALVILTEWSQFKALDLLRMRETLGQPMVIDLRNLYEPQVMRDAGFVYHSVGRGSRTKFIERSLGVVSSDAAE</sequence>
<dbReference type="InterPro" id="IPR008927">
    <property type="entry name" value="6-PGluconate_DH-like_C_sf"/>
</dbReference>
<dbReference type="NCBIfam" id="TIGR03026">
    <property type="entry name" value="NDP-sugDHase"/>
    <property type="match status" value="1"/>
</dbReference>
<evidence type="ECO:0000256" key="2">
    <source>
        <dbReference type="ARBA" id="ARBA00006601"/>
    </source>
</evidence>
<dbReference type="Gene3D" id="3.40.50.720">
    <property type="entry name" value="NAD(P)-binding Rossmann-like Domain"/>
    <property type="match status" value="2"/>
</dbReference>
<evidence type="ECO:0000256" key="5">
    <source>
        <dbReference type="ARBA" id="ARBA00023002"/>
    </source>
</evidence>
<evidence type="ECO:0000256" key="6">
    <source>
        <dbReference type="ARBA" id="ARBA00023027"/>
    </source>
</evidence>
<dbReference type="InterPro" id="IPR028357">
    <property type="entry name" value="UDPglc_DH_bac"/>
</dbReference>
<dbReference type="SUPFAM" id="SSF48179">
    <property type="entry name" value="6-phosphogluconate dehydrogenase C-terminal domain-like"/>
    <property type="match status" value="1"/>
</dbReference>
<dbReference type="PIRSF" id="PIRSF500134">
    <property type="entry name" value="UDPglc_DH_bac"/>
    <property type="match status" value="1"/>
</dbReference>
<dbReference type="PANTHER" id="PTHR43750:SF3">
    <property type="entry name" value="UDP-GLUCOSE 6-DEHYDROGENASE TUAD"/>
    <property type="match status" value="1"/>
</dbReference>
<protein>
    <recommendedName>
        <fullName evidence="4 8">UDP-glucose 6-dehydrogenase</fullName>
        <ecNumber evidence="3 8">1.1.1.22</ecNumber>
    </recommendedName>
</protein>
<comment type="pathway">
    <text evidence="1">Nucleotide-sugar biosynthesis; UDP-alpha-D-glucuronate biosynthesis; UDP-alpha-D-glucuronate from UDP-alpha-D-glucose: step 1/1.</text>
</comment>
<dbReference type="SUPFAM" id="SSF51735">
    <property type="entry name" value="NAD(P)-binding Rossmann-fold domains"/>
    <property type="match status" value="1"/>
</dbReference>
<dbReference type="RefSeq" id="WP_275819021.1">
    <property type="nucleotide sequence ID" value="NZ_JARHUD010000001.1"/>
</dbReference>
<evidence type="ECO:0000256" key="1">
    <source>
        <dbReference type="ARBA" id="ARBA00004701"/>
    </source>
</evidence>
<dbReference type="EC" id="1.1.1.22" evidence="3 8"/>
<evidence type="ECO:0000256" key="8">
    <source>
        <dbReference type="PIRNR" id="PIRNR000124"/>
    </source>
</evidence>
<dbReference type="InterPro" id="IPR017476">
    <property type="entry name" value="UDP-Glc/GDP-Man"/>
</dbReference>
<keyword evidence="11" id="KW-1185">Reference proteome</keyword>
<evidence type="ECO:0000256" key="7">
    <source>
        <dbReference type="ARBA" id="ARBA00047473"/>
    </source>
</evidence>
<evidence type="ECO:0000313" key="11">
    <source>
        <dbReference type="Proteomes" id="UP001215503"/>
    </source>
</evidence>
<dbReference type="PIRSF" id="PIRSF000124">
    <property type="entry name" value="UDPglc_GDPman_dh"/>
    <property type="match status" value="1"/>
</dbReference>
<dbReference type="SUPFAM" id="SSF52413">
    <property type="entry name" value="UDP-glucose/GDP-mannose dehydrogenase C-terminal domain"/>
    <property type="match status" value="1"/>
</dbReference>
<dbReference type="InterPro" id="IPR014026">
    <property type="entry name" value="UDP-Glc/GDP-Man_DH_dimer"/>
</dbReference>
<evidence type="ECO:0000259" key="9">
    <source>
        <dbReference type="SMART" id="SM00984"/>
    </source>
</evidence>
<keyword evidence="6 8" id="KW-0520">NAD</keyword>
<name>A0ABT5YHT3_9PROT</name>
<evidence type="ECO:0000256" key="3">
    <source>
        <dbReference type="ARBA" id="ARBA00012954"/>
    </source>
</evidence>
<dbReference type="InterPro" id="IPR014027">
    <property type="entry name" value="UDP-Glc/GDP-Man_DH_C"/>
</dbReference>
<comment type="similarity">
    <text evidence="2 8">Belongs to the UDP-glucose/GDP-mannose dehydrogenase family.</text>
</comment>
<comment type="caution">
    <text evidence="10">The sequence shown here is derived from an EMBL/GenBank/DDBJ whole genome shotgun (WGS) entry which is preliminary data.</text>
</comment>
<keyword evidence="5 8" id="KW-0560">Oxidoreductase</keyword>
<gene>
    <name evidence="10" type="ORF">P2G67_00640</name>
</gene>
<comment type="catalytic activity">
    <reaction evidence="7 8">
        <text>UDP-alpha-D-glucose + 2 NAD(+) + H2O = UDP-alpha-D-glucuronate + 2 NADH + 3 H(+)</text>
        <dbReference type="Rhea" id="RHEA:23596"/>
        <dbReference type="ChEBI" id="CHEBI:15377"/>
        <dbReference type="ChEBI" id="CHEBI:15378"/>
        <dbReference type="ChEBI" id="CHEBI:57540"/>
        <dbReference type="ChEBI" id="CHEBI:57945"/>
        <dbReference type="ChEBI" id="CHEBI:58052"/>
        <dbReference type="ChEBI" id="CHEBI:58885"/>
        <dbReference type="EC" id="1.1.1.22"/>
    </reaction>
</comment>
<dbReference type="Gene3D" id="1.20.5.100">
    <property type="entry name" value="Cytochrome c1, transmembrane anchor, C-terminal"/>
    <property type="match status" value="1"/>
</dbReference>
<accession>A0ABT5YHT3</accession>
<feature type="domain" description="UDP-glucose/GDP-mannose dehydrogenase C-terminal" evidence="9">
    <location>
        <begin position="319"/>
        <end position="420"/>
    </location>
</feature>
<evidence type="ECO:0000313" key="10">
    <source>
        <dbReference type="EMBL" id="MDF2094477.1"/>
    </source>
</evidence>
<reference evidence="10 11" key="1">
    <citation type="submission" date="2023-03" db="EMBL/GenBank/DDBJ databases">
        <title>Fodinicurvata sp. CAU 1616 isolated from sea sendiment.</title>
        <authorList>
            <person name="Kim W."/>
        </authorList>
    </citation>
    <scope>NUCLEOTIDE SEQUENCE [LARGE SCALE GENOMIC DNA]</scope>
    <source>
        <strain evidence="10 11">CAU 1616</strain>
    </source>
</reference>
<proteinExistence type="inferred from homology"/>
<dbReference type="Pfam" id="PF03720">
    <property type="entry name" value="UDPG_MGDP_dh_C"/>
    <property type="match status" value="1"/>
</dbReference>
<dbReference type="SMART" id="SM00984">
    <property type="entry name" value="UDPG_MGDP_dh_C"/>
    <property type="match status" value="1"/>
</dbReference>
<dbReference type="PROSITE" id="PS51257">
    <property type="entry name" value="PROKAR_LIPOPROTEIN"/>
    <property type="match status" value="1"/>
</dbReference>
<dbReference type="InterPro" id="IPR036291">
    <property type="entry name" value="NAD(P)-bd_dom_sf"/>
</dbReference>
<dbReference type="Pfam" id="PF03721">
    <property type="entry name" value="UDPG_MGDP_dh_N"/>
    <property type="match status" value="1"/>
</dbReference>
<dbReference type="InterPro" id="IPR036220">
    <property type="entry name" value="UDP-Glc/GDP-Man_DH_C_sf"/>
</dbReference>
<dbReference type="Pfam" id="PF00984">
    <property type="entry name" value="UDPG_MGDP_dh"/>
    <property type="match status" value="1"/>
</dbReference>
<evidence type="ECO:0000256" key="4">
    <source>
        <dbReference type="ARBA" id="ARBA00015132"/>
    </source>
</evidence>